<reference evidence="6" key="1">
    <citation type="submission" date="2016-02" db="EMBL/GenBank/DDBJ databases">
        <authorList>
            <person name="Rodrigo-Torres Lidia"/>
            <person name="Arahal R.David."/>
        </authorList>
    </citation>
    <scope>NUCLEOTIDE SEQUENCE [LARGE SCALE GENOMIC DNA]</scope>
    <source>
        <strain evidence="6">CECT 9029</strain>
    </source>
</reference>
<dbReference type="GO" id="GO:0043190">
    <property type="term" value="C:ATP-binding cassette (ABC) transporter complex"/>
    <property type="evidence" value="ECO:0007669"/>
    <property type="project" value="InterPro"/>
</dbReference>
<protein>
    <submittedName>
        <fullName evidence="5">Oligopeptide-binding protein AppA</fullName>
    </submittedName>
</protein>
<dbReference type="GO" id="GO:0030288">
    <property type="term" value="C:outer membrane-bounded periplasmic space"/>
    <property type="evidence" value="ECO:0007669"/>
    <property type="project" value="TreeGrafter"/>
</dbReference>
<dbReference type="RefSeq" id="WP_062667160.1">
    <property type="nucleotide sequence ID" value="NZ_FIZX01000006.1"/>
</dbReference>
<dbReference type="PANTHER" id="PTHR30290">
    <property type="entry name" value="PERIPLASMIC BINDING COMPONENT OF ABC TRANSPORTER"/>
    <property type="match status" value="1"/>
</dbReference>
<organism evidence="5 6">
    <name type="scientific">Grimontia celer</name>
    <dbReference type="NCBI Taxonomy" id="1796497"/>
    <lineage>
        <taxon>Bacteria</taxon>
        <taxon>Pseudomonadati</taxon>
        <taxon>Pseudomonadota</taxon>
        <taxon>Gammaproteobacteria</taxon>
        <taxon>Vibrionales</taxon>
        <taxon>Vibrionaceae</taxon>
        <taxon>Grimontia</taxon>
    </lineage>
</organism>
<feature type="signal peptide" evidence="3">
    <location>
        <begin position="1"/>
        <end position="29"/>
    </location>
</feature>
<evidence type="ECO:0000256" key="3">
    <source>
        <dbReference type="SAM" id="SignalP"/>
    </source>
</evidence>
<dbReference type="InterPro" id="IPR039424">
    <property type="entry name" value="SBP_5"/>
</dbReference>
<dbReference type="InterPro" id="IPR030678">
    <property type="entry name" value="Peptide/Ni-bd"/>
</dbReference>
<evidence type="ECO:0000313" key="5">
    <source>
        <dbReference type="EMBL" id="CZF84670.1"/>
    </source>
</evidence>
<dbReference type="Gene3D" id="3.90.76.10">
    <property type="entry name" value="Dipeptide-binding Protein, Domain 1"/>
    <property type="match status" value="1"/>
</dbReference>
<name>A0A128FDT9_9GAMM</name>
<evidence type="ECO:0000313" key="6">
    <source>
        <dbReference type="Proteomes" id="UP000071641"/>
    </source>
</evidence>
<keyword evidence="2 3" id="KW-0732">Signal</keyword>
<evidence type="ECO:0000259" key="4">
    <source>
        <dbReference type="Pfam" id="PF00496"/>
    </source>
</evidence>
<dbReference type="Proteomes" id="UP000071641">
    <property type="component" value="Unassembled WGS sequence"/>
</dbReference>
<dbReference type="GO" id="GO:1904680">
    <property type="term" value="F:peptide transmembrane transporter activity"/>
    <property type="evidence" value="ECO:0007669"/>
    <property type="project" value="TreeGrafter"/>
</dbReference>
<dbReference type="Gene3D" id="3.40.190.10">
    <property type="entry name" value="Periplasmic binding protein-like II"/>
    <property type="match status" value="1"/>
</dbReference>
<comment type="similarity">
    <text evidence="1">Belongs to the bacterial solute-binding protein 5 family.</text>
</comment>
<dbReference type="Pfam" id="PF00496">
    <property type="entry name" value="SBP_bac_5"/>
    <property type="match status" value="1"/>
</dbReference>
<dbReference type="CDD" id="cd08509">
    <property type="entry name" value="PBP2_TmCBP_oligosaccharides_like"/>
    <property type="match status" value="1"/>
</dbReference>
<evidence type="ECO:0000256" key="2">
    <source>
        <dbReference type="ARBA" id="ARBA00022729"/>
    </source>
</evidence>
<dbReference type="STRING" id="1796497.GCE9029_04539"/>
<feature type="domain" description="Solute-binding protein family 5" evidence="4">
    <location>
        <begin position="79"/>
        <end position="456"/>
    </location>
</feature>
<dbReference type="SUPFAM" id="SSF53850">
    <property type="entry name" value="Periplasmic binding protein-like II"/>
    <property type="match status" value="1"/>
</dbReference>
<keyword evidence="6" id="KW-1185">Reference proteome</keyword>
<dbReference type="PANTHER" id="PTHR30290:SF38">
    <property type="entry name" value="D,D-DIPEPTIDE-BINDING PERIPLASMIC PROTEIN DDPA-RELATED"/>
    <property type="match status" value="1"/>
</dbReference>
<proteinExistence type="inferred from homology"/>
<dbReference type="Gene3D" id="3.10.105.10">
    <property type="entry name" value="Dipeptide-binding Protein, Domain 3"/>
    <property type="match status" value="1"/>
</dbReference>
<dbReference type="GO" id="GO:0042938">
    <property type="term" value="P:dipeptide transport"/>
    <property type="evidence" value="ECO:0007669"/>
    <property type="project" value="TreeGrafter"/>
</dbReference>
<accession>A0A128FDT9</accession>
<dbReference type="InterPro" id="IPR000914">
    <property type="entry name" value="SBP_5_dom"/>
</dbReference>
<sequence>MLANLKKTKLAVAVVAAAASVLTAPVVSAADRVELTIVPDFYPQLTRNFNPFLQNNLRTTLDFVYEPLVIFNQLDGNTPVMRLAKDYTVSDDLRKVTFEIREGVKWSDGTPFTAEDVAFTYNLIRENAALDLAGNAALISDVKVKGNNVEISLNEANSSAPFKLVQTHPVPKHIWSKVDKPEAFANETPVGTGPFTEVDTFTSNLYVQCENPNYWDADSVAIDCLRMPLINNNDGLLSKIVASELDWTSSFIPDIDAVYASVNKNHKYWPAPVGSSVNLLVNFEHPEAAKNEALTNVDFRRAMSTAIDRQSIIDIAFYGAGSPNHSAAGIAALYQSWSDPATYDAAKKFNSYNVEFSKELLKKAGFKDINGDGFVETPSGKSFELAIQTPSGWTDWNNTSQLAAENLADVGIKAKAVTPDFSVYNEAMAGGTFDVALTNYFTGPDPHQTWDTGFHSRFMAKEGNPRFAMHRFKSAEVDELLEKFYSTADRAEQVEMAHKIEKILSDNQVVIPVLSAASTYQFNESRFTGWWSADNAKGRPMIWQGINERLLHILDLKPKA</sequence>
<dbReference type="EMBL" id="FIZX01000006">
    <property type="protein sequence ID" value="CZF84670.1"/>
    <property type="molecule type" value="Genomic_DNA"/>
</dbReference>
<gene>
    <name evidence="5" type="primary">appA_3</name>
    <name evidence="5" type="ORF">GCE9029_04539</name>
</gene>
<dbReference type="PIRSF" id="PIRSF002741">
    <property type="entry name" value="MppA"/>
    <property type="match status" value="1"/>
</dbReference>
<feature type="chain" id="PRO_5007282347" evidence="3">
    <location>
        <begin position="30"/>
        <end position="560"/>
    </location>
</feature>
<evidence type="ECO:0000256" key="1">
    <source>
        <dbReference type="ARBA" id="ARBA00005695"/>
    </source>
</evidence>
<dbReference type="AlphaFoldDB" id="A0A128FDT9"/>
<dbReference type="OrthoDB" id="9801912at2"/>